<name>A0A679GE70_9GAMM</name>
<evidence type="ECO:0000313" key="2">
    <source>
        <dbReference type="EMBL" id="BCA27282.1"/>
    </source>
</evidence>
<reference evidence="2 3" key="1">
    <citation type="journal article" date="2020" name="Microbiol. Resour. Announc.">
        <title>Complete genome sequence of Pseudomonas otitidis strain MrB4, isolated from Lake Biwa in Japan.</title>
        <authorList>
            <person name="Miyazaki K."/>
            <person name="Hase E."/>
            <person name="Maruya T."/>
        </authorList>
    </citation>
    <scope>NUCLEOTIDE SEQUENCE [LARGE SCALE GENOMIC DNA]</scope>
    <source>
        <strain evidence="2 3">MrB4</strain>
    </source>
</reference>
<protein>
    <submittedName>
        <fullName evidence="2">Transposase</fullName>
    </submittedName>
</protein>
<dbReference type="InterPro" id="IPR036515">
    <property type="entry name" value="Transposase_17_sf"/>
</dbReference>
<dbReference type="KEGG" id="poj:PtoMrB4_12590"/>
<organism evidence="2 3">
    <name type="scientific">Metapseudomonas otitidis</name>
    <dbReference type="NCBI Taxonomy" id="319939"/>
    <lineage>
        <taxon>Bacteria</taxon>
        <taxon>Pseudomonadati</taxon>
        <taxon>Pseudomonadota</taxon>
        <taxon>Gammaproteobacteria</taxon>
        <taxon>Pseudomonadales</taxon>
        <taxon>Pseudomonadaceae</taxon>
        <taxon>Metapseudomonas</taxon>
    </lineage>
</organism>
<dbReference type="GO" id="GO:0006313">
    <property type="term" value="P:DNA transposition"/>
    <property type="evidence" value="ECO:0007669"/>
    <property type="project" value="InterPro"/>
</dbReference>
<evidence type="ECO:0000313" key="3">
    <source>
        <dbReference type="Proteomes" id="UP000501237"/>
    </source>
</evidence>
<dbReference type="SUPFAM" id="SSF143422">
    <property type="entry name" value="Transposase IS200-like"/>
    <property type="match status" value="1"/>
</dbReference>
<dbReference type="GO" id="GO:0043565">
    <property type="term" value="F:sequence-specific DNA binding"/>
    <property type="evidence" value="ECO:0007669"/>
    <property type="project" value="TreeGrafter"/>
</dbReference>
<dbReference type="AlphaFoldDB" id="A0A679GE70"/>
<dbReference type="EMBL" id="AP022642">
    <property type="protein sequence ID" value="BCA27282.1"/>
    <property type="molecule type" value="Genomic_DNA"/>
</dbReference>
<dbReference type="SMART" id="SM01321">
    <property type="entry name" value="Y1_Tnp"/>
    <property type="match status" value="1"/>
</dbReference>
<dbReference type="Pfam" id="PF01797">
    <property type="entry name" value="Y1_Tnp"/>
    <property type="match status" value="1"/>
</dbReference>
<dbReference type="Proteomes" id="UP000501237">
    <property type="component" value="Chromosome"/>
</dbReference>
<proteinExistence type="predicted"/>
<dbReference type="InterPro" id="IPR002686">
    <property type="entry name" value="Transposase_17"/>
</dbReference>
<dbReference type="Gene3D" id="3.30.70.1290">
    <property type="entry name" value="Transposase IS200-like"/>
    <property type="match status" value="1"/>
</dbReference>
<accession>A0A679GE70</accession>
<dbReference type="GeneID" id="57396475"/>
<dbReference type="RefSeq" id="WP_172432808.1">
    <property type="nucleotide sequence ID" value="NZ_AP022642.1"/>
</dbReference>
<dbReference type="PANTHER" id="PTHR36966:SF1">
    <property type="entry name" value="REP-ASSOCIATED TYROSINE TRANSPOSASE"/>
    <property type="match status" value="1"/>
</dbReference>
<dbReference type="NCBIfam" id="NF047646">
    <property type="entry name" value="REP_Tyr_transpos"/>
    <property type="match status" value="1"/>
</dbReference>
<dbReference type="PANTHER" id="PTHR36966">
    <property type="entry name" value="REP-ASSOCIATED TYROSINE TRANSPOSASE"/>
    <property type="match status" value="1"/>
</dbReference>
<feature type="domain" description="Transposase IS200-like" evidence="1">
    <location>
        <begin position="16"/>
        <end position="130"/>
    </location>
</feature>
<dbReference type="InterPro" id="IPR052715">
    <property type="entry name" value="RAYT_transposase"/>
</dbReference>
<sequence length="154" mass="17886">MQRYQSSALRRGRVSETGRIYPLTTVTHDRQPLFDNIYAGRKVVEQLRETQSSGLAQTLCWVLMPDHLHWLVQLERDSLVSLMRRFKSRSAKAVNQYLGTHGRVWQKGYHDRALRKEEDLIGLARYVVANPLRAGLVSRLADYPLWDAIWLKAP</sequence>
<gene>
    <name evidence="2" type="ORF">PtoMrB4_12590</name>
</gene>
<dbReference type="GO" id="GO:0004803">
    <property type="term" value="F:transposase activity"/>
    <property type="evidence" value="ECO:0007669"/>
    <property type="project" value="InterPro"/>
</dbReference>
<evidence type="ECO:0000259" key="1">
    <source>
        <dbReference type="SMART" id="SM01321"/>
    </source>
</evidence>